<evidence type="ECO:0000259" key="5">
    <source>
        <dbReference type="SMART" id="SM00861"/>
    </source>
</evidence>
<dbReference type="PANTHER" id="PTHR43257:SF2">
    <property type="entry name" value="PYRUVATE DEHYDROGENASE E1 COMPONENT SUBUNIT BETA"/>
    <property type="match status" value="1"/>
</dbReference>
<dbReference type="GO" id="GO:0016624">
    <property type="term" value="F:oxidoreductase activity, acting on the aldehyde or oxo group of donors, disulfide as acceptor"/>
    <property type="evidence" value="ECO:0007669"/>
    <property type="project" value="InterPro"/>
</dbReference>
<dbReference type="SUPFAM" id="SSF52518">
    <property type="entry name" value="Thiamin diphosphate-binding fold (THDP-binding)"/>
    <property type="match status" value="2"/>
</dbReference>
<dbReference type="InterPro" id="IPR033248">
    <property type="entry name" value="Transketolase_C"/>
</dbReference>
<name>A0A9X1ZUI9_9FLAO</name>
<dbReference type="InterPro" id="IPR009014">
    <property type="entry name" value="Transketo_C/PFOR_II"/>
</dbReference>
<dbReference type="Proteomes" id="UP001139521">
    <property type="component" value="Unassembled WGS sequence"/>
</dbReference>
<dbReference type="SMART" id="SM00861">
    <property type="entry name" value="Transket_pyr"/>
    <property type="match status" value="1"/>
</dbReference>
<evidence type="ECO:0000313" key="6">
    <source>
        <dbReference type="EMBL" id="MCL6220371.1"/>
    </source>
</evidence>
<keyword evidence="3" id="KW-0560">Oxidoreductase</keyword>
<organism evidence="6 7">
    <name type="scientific">Zunongwangia pacifica</name>
    <dbReference type="NCBI Taxonomy" id="2911062"/>
    <lineage>
        <taxon>Bacteria</taxon>
        <taxon>Pseudomonadati</taxon>
        <taxon>Bacteroidota</taxon>
        <taxon>Flavobacteriia</taxon>
        <taxon>Flavobacteriales</taxon>
        <taxon>Flavobacteriaceae</taxon>
        <taxon>Zunongwangia</taxon>
    </lineage>
</organism>
<dbReference type="Gene3D" id="3.40.50.970">
    <property type="match status" value="2"/>
</dbReference>
<protein>
    <submittedName>
        <fullName evidence="6">Dehydrogenase E1 component subunit alpha/beta</fullName>
    </submittedName>
</protein>
<proteinExistence type="predicted"/>
<dbReference type="Gene3D" id="3.40.50.920">
    <property type="match status" value="1"/>
</dbReference>
<reference evidence="6" key="1">
    <citation type="submission" date="2022-01" db="EMBL/GenBank/DDBJ databases">
        <title>Genome sequencing of Zunongwangia sp. M21534 genome.</title>
        <authorList>
            <person name="Chen Y."/>
            <person name="Dong C."/>
            <person name="Shao Z."/>
        </authorList>
    </citation>
    <scope>NUCLEOTIDE SEQUENCE</scope>
    <source>
        <strain evidence="6">MCCC M21534</strain>
    </source>
</reference>
<dbReference type="InterPro" id="IPR001017">
    <property type="entry name" value="DH_E1"/>
</dbReference>
<evidence type="ECO:0000256" key="1">
    <source>
        <dbReference type="ARBA" id="ARBA00001964"/>
    </source>
</evidence>
<gene>
    <name evidence="6" type="ORF">L1967_18940</name>
</gene>
<dbReference type="InterPro" id="IPR029061">
    <property type="entry name" value="THDP-binding"/>
</dbReference>
<feature type="domain" description="Transketolase-like pyrimidine-binding" evidence="5">
    <location>
        <begin position="348"/>
        <end position="521"/>
    </location>
</feature>
<dbReference type="FunFam" id="3.40.50.970:FF:000001">
    <property type="entry name" value="Pyruvate dehydrogenase E1 beta subunit"/>
    <property type="match status" value="1"/>
</dbReference>
<dbReference type="InterPro" id="IPR005475">
    <property type="entry name" value="Transketolase-like_Pyr-bd"/>
</dbReference>
<dbReference type="PANTHER" id="PTHR43257">
    <property type="entry name" value="PYRUVATE DEHYDROGENASE E1 COMPONENT BETA SUBUNIT"/>
    <property type="match status" value="1"/>
</dbReference>
<dbReference type="EMBL" id="JAKHSK010000039">
    <property type="protein sequence ID" value="MCL6220371.1"/>
    <property type="molecule type" value="Genomic_DNA"/>
</dbReference>
<accession>A0A9X1ZUI9</accession>
<evidence type="ECO:0000256" key="2">
    <source>
        <dbReference type="ARBA" id="ARBA00003906"/>
    </source>
</evidence>
<dbReference type="AlphaFoldDB" id="A0A9X1ZUI9"/>
<dbReference type="Pfam" id="PF02780">
    <property type="entry name" value="Transketolase_C"/>
    <property type="match status" value="1"/>
</dbReference>
<dbReference type="CDD" id="cd02000">
    <property type="entry name" value="TPP_E1_PDC_ADC_BCADC"/>
    <property type="match status" value="1"/>
</dbReference>
<evidence type="ECO:0000313" key="7">
    <source>
        <dbReference type="Proteomes" id="UP001139521"/>
    </source>
</evidence>
<keyword evidence="7" id="KW-1185">Reference proteome</keyword>
<dbReference type="Pfam" id="PF00676">
    <property type="entry name" value="E1_dh"/>
    <property type="match status" value="1"/>
</dbReference>
<dbReference type="RefSeq" id="WP_249603072.1">
    <property type="nucleotide sequence ID" value="NZ_JAKHSK010000039.1"/>
</dbReference>
<evidence type="ECO:0000256" key="4">
    <source>
        <dbReference type="ARBA" id="ARBA00023052"/>
    </source>
</evidence>
<evidence type="ECO:0000256" key="3">
    <source>
        <dbReference type="ARBA" id="ARBA00023002"/>
    </source>
</evidence>
<dbReference type="FunFam" id="3.40.50.920:FF:000001">
    <property type="entry name" value="Pyruvate dehydrogenase E1 beta subunit"/>
    <property type="match status" value="1"/>
</dbReference>
<comment type="cofactor">
    <cofactor evidence="1">
        <name>thiamine diphosphate</name>
        <dbReference type="ChEBI" id="CHEBI:58937"/>
    </cofactor>
</comment>
<comment type="caution">
    <text evidence="6">The sequence shown here is derived from an EMBL/GenBank/DDBJ whole genome shotgun (WGS) entry which is preliminary data.</text>
</comment>
<dbReference type="SUPFAM" id="SSF52922">
    <property type="entry name" value="TK C-terminal domain-like"/>
    <property type="match status" value="1"/>
</dbReference>
<sequence>MDHLSTEMCFASEEYSHEFLIDLYKKLLKPRLVEEKMLILLRQGKISKWFAGIGQEAISVGVTAILNEEEYILPMHRNLGVFTTRNIPLHRLFSQWQGKMNGFTKGRDRSFHFGTQEYNIIGMISHLGPQLGVADGIALAHKLKNEKKLTAVFTGEGGTSEGDFHEALNIASVWQLPVLFCIENNGYGLSTPTNEQYRCDHLADRAKGYGMESHIIDGNNVLEVYSKLSNIASDVRENPRPVLIEFKTFRMRGHEEASGTAYVPEELFAHWGEKDPVVRYERHLLERGVLNCDWAAHVKWEIKQEIEEHLAIAAKDISPEFNETKELNDVFQNSENQHFELSKEKKELRFIDAISEALKITMRKHPNLIIMGQDIAEYGGVFKITKGFVEEFGKDRVRNTPICESGIIEVAAGLSIKGMKAVVEMQFADFVSSGFNPIVNYLGKQHYRWGQNADVVIRMPCGAGVGAGPFHSQSNEAWFTKVPGLKVVYPSNATDAKGLLIAAINDPNPVLFFEHKALYRTQKEAVSTGEYEIEIGKAALVKSGKKLTIISYGAALQEALQIVEKENIGDAEVIDLRSLQPLDRDTIFTSVKKTGKVIILTEDSLFGSMASEIAAQINENCFEFLDAPAIRVGSMETPIPFSHVLENGYLPYQKFRQKLKELIEY</sequence>
<keyword evidence="4" id="KW-0786">Thiamine pyrophosphate</keyword>
<dbReference type="Pfam" id="PF02779">
    <property type="entry name" value="Transket_pyr"/>
    <property type="match status" value="1"/>
</dbReference>
<comment type="function">
    <text evidence="2">E1 component of the 2-oxoglutarate dehydrogenase (OGDH) complex which catalyzes the decarboxylation of 2-oxoglutarate, the first step in the conversion of 2-oxoglutarate to succinyl-CoA and CO(2).</text>
</comment>
<dbReference type="CDD" id="cd07036">
    <property type="entry name" value="TPP_PYR_E1-PDHc-beta_like"/>
    <property type="match status" value="1"/>
</dbReference>